<dbReference type="PANTHER" id="PTHR10815">
    <property type="entry name" value="METHYLATED-DNA--PROTEIN-CYSTEINE METHYLTRANSFERASE"/>
    <property type="match status" value="1"/>
</dbReference>
<comment type="caution">
    <text evidence="8">The sequence shown here is derived from an EMBL/GenBank/DDBJ whole genome shotgun (WGS) entry which is preliminary data.</text>
</comment>
<comment type="catalytic activity">
    <reaction evidence="1">
        <text>a 4-O-methyl-thymidine in DNA + L-cysteinyl-[protein] = a thymidine in DNA + S-methyl-L-cysteinyl-[protein]</text>
        <dbReference type="Rhea" id="RHEA:53428"/>
        <dbReference type="Rhea" id="RHEA-COMP:10131"/>
        <dbReference type="Rhea" id="RHEA-COMP:10132"/>
        <dbReference type="Rhea" id="RHEA-COMP:13555"/>
        <dbReference type="Rhea" id="RHEA-COMP:13556"/>
        <dbReference type="ChEBI" id="CHEBI:29950"/>
        <dbReference type="ChEBI" id="CHEBI:82612"/>
        <dbReference type="ChEBI" id="CHEBI:137386"/>
        <dbReference type="ChEBI" id="CHEBI:137387"/>
        <dbReference type="EC" id="2.1.1.63"/>
    </reaction>
</comment>
<keyword evidence="9" id="KW-1185">Reference proteome</keyword>
<dbReference type="Gene3D" id="3.30.160.70">
    <property type="entry name" value="Methylated DNA-protein cysteine methyltransferase domain"/>
    <property type="match status" value="1"/>
</dbReference>
<keyword evidence="3 8" id="KW-0808">Transferase</keyword>
<dbReference type="PANTHER" id="PTHR10815:SF13">
    <property type="entry name" value="METHYLATED-DNA--PROTEIN-CYSTEINE METHYLTRANSFERASE"/>
    <property type="match status" value="1"/>
</dbReference>
<dbReference type="GO" id="GO:0003908">
    <property type="term" value="F:methylated-DNA-[protein]-cysteine S-methyltransferase activity"/>
    <property type="evidence" value="ECO:0007669"/>
    <property type="project" value="UniProtKB-EC"/>
</dbReference>
<evidence type="ECO:0000259" key="7">
    <source>
        <dbReference type="Pfam" id="PF01035"/>
    </source>
</evidence>
<dbReference type="GO" id="GO:0032259">
    <property type="term" value="P:methylation"/>
    <property type="evidence" value="ECO:0007669"/>
    <property type="project" value="UniProtKB-KW"/>
</dbReference>
<keyword evidence="5" id="KW-0234">DNA repair</keyword>
<evidence type="ECO:0000256" key="3">
    <source>
        <dbReference type="ARBA" id="ARBA00022679"/>
    </source>
</evidence>
<sequence>MTLERPIGALHSKAMYARDAASIATPIGLVRVTGTADRIDSIAILAGGDAVATDAPAIREALRQIEAYFARRLTAFDLPLAPSPTDRGAVLRQGIVDIGYGQTASYGALAKSIRSSPRAIGQACARNPFPIIVPCHRILGAGGRLGAYSAGNGPITKSRLLDHERPQGGLL</sequence>
<proteinExistence type="predicted"/>
<gene>
    <name evidence="8" type="ORF">C8J26_0192</name>
</gene>
<dbReference type="SUPFAM" id="SSF46767">
    <property type="entry name" value="Methylated DNA-protein cysteine methyltransferase, C-terminal domain"/>
    <property type="match status" value="1"/>
</dbReference>
<feature type="domain" description="Methylated-DNA-[protein]-cysteine S-methyltransferase DNA binding" evidence="7">
    <location>
        <begin position="95"/>
        <end position="165"/>
    </location>
</feature>
<dbReference type="AlphaFoldDB" id="A0A2T5GRH0"/>
<dbReference type="InterPro" id="IPR014048">
    <property type="entry name" value="MethylDNA_cys_MeTrfase_DNA-bd"/>
</dbReference>
<dbReference type="SUPFAM" id="SSF53155">
    <property type="entry name" value="Methylated DNA-protein cysteine methyltransferase domain"/>
    <property type="match status" value="1"/>
</dbReference>
<dbReference type="EMBL" id="QAOG01000001">
    <property type="protein sequence ID" value="PTQ61922.1"/>
    <property type="molecule type" value="Genomic_DNA"/>
</dbReference>
<protein>
    <submittedName>
        <fullName evidence="8">Methylated-DNA-[protein]-cysteine S-methyltransferase</fullName>
    </submittedName>
</protein>
<dbReference type="CDD" id="cd06445">
    <property type="entry name" value="ATase"/>
    <property type="match status" value="1"/>
</dbReference>
<dbReference type="InterPro" id="IPR036388">
    <property type="entry name" value="WH-like_DNA-bd_sf"/>
</dbReference>
<dbReference type="Gene3D" id="1.10.10.10">
    <property type="entry name" value="Winged helix-like DNA-binding domain superfamily/Winged helix DNA-binding domain"/>
    <property type="match status" value="1"/>
</dbReference>
<evidence type="ECO:0000256" key="5">
    <source>
        <dbReference type="ARBA" id="ARBA00023204"/>
    </source>
</evidence>
<dbReference type="Pfam" id="PF01035">
    <property type="entry name" value="DNA_binding_1"/>
    <property type="match status" value="1"/>
</dbReference>
<dbReference type="RefSeq" id="WP_244185101.1">
    <property type="nucleotide sequence ID" value="NZ_JASPFP010000001.1"/>
</dbReference>
<dbReference type="PROSITE" id="PS00374">
    <property type="entry name" value="MGMT"/>
    <property type="match status" value="1"/>
</dbReference>
<name>A0A2T5GRH0_9SPHN</name>
<comment type="catalytic activity">
    <reaction evidence="6">
        <text>a 6-O-methyl-2'-deoxyguanosine in DNA + L-cysteinyl-[protein] = S-methyl-L-cysteinyl-[protein] + a 2'-deoxyguanosine in DNA</text>
        <dbReference type="Rhea" id="RHEA:24000"/>
        <dbReference type="Rhea" id="RHEA-COMP:10131"/>
        <dbReference type="Rhea" id="RHEA-COMP:10132"/>
        <dbReference type="Rhea" id="RHEA-COMP:11367"/>
        <dbReference type="Rhea" id="RHEA-COMP:11368"/>
        <dbReference type="ChEBI" id="CHEBI:29950"/>
        <dbReference type="ChEBI" id="CHEBI:82612"/>
        <dbReference type="ChEBI" id="CHEBI:85445"/>
        <dbReference type="ChEBI" id="CHEBI:85448"/>
        <dbReference type="EC" id="2.1.1.63"/>
    </reaction>
</comment>
<evidence type="ECO:0000256" key="1">
    <source>
        <dbReference type="ARBA" id="ARBA00001286"/>
    </source>
</evidence>
<dbReference type="InterPro" id="IPR036217">
    <property type="entry name" value="MethylDNA_cys_MeTrfase_DNAb"/>
</dbReference>
<dbReference type="NCBIfam" id="TIGR00589">
    <property type="entry name" value="ogt"/>
    <property type="match status" value="1"/>
</dbReference>
<dbReference type="InterPro" id="IPR036631">
    <property type="entry name" value="MGMT_N_sf"/>
</dbReference>
<evidence type="ECO:0000256" key="6">
    <source>
        <dbReference type="ARBA" id="ARBA00049348"/>
    </source>
</evidence>
<dbReference type="GO" id="GO:0006281">
    <property type="term" value="P:DNA repair"/>
    <property type="evidence" value="ECO:0007669"/>
    <property type="project" value="UniProtKB-KW"/>
</dbReference>
<evidence type="ECO:0000256" key="4">
    <source>
        <dbReference type="ARBA" id="ARBA00022763"/>
    </source>
</evidence>
<dbReference type="Proteomes" id="UP000244189">
    <property type="component" value="Unassembled WGS sequence"/>
</dbReference>
<accession>A0A2T5GRH0</accession>
<evidence type="ECO:0000313" key="8">
    <source>
        <dbReference type="EMBL" id="PTQ61922.1"/>
    </source>
</evidence>
<keyword evidence="2 8" id="KW-0489">Methyltransferase</keyword>
<keyword evidence="4" id="KW-0227">DNA damage</keyword>
<dbReference type="InterPro" id="IPR001497">
    <property type="entry name" value="MethylDNA_cys_MeTrfase_AS"/>
</dbReference>
<reference evidence="8 9" key="1">
    <citation type="submission" date="2018-04" db="EMBL/GenBank/DDBJ databases">
        <title>Genomic Encyclopedia of Type Strains, Phase III (KMG-III): the genomes of soil and plant-associated and newly described type strains.</title>
        <authorList>
            <person name="Whitman W."/>
        </authorList>
    </citation>
    <scope>NUCLEOTIDE SEQUENCE [LARGE SCALE GENOMIC DNA]</scope>
    <source>
        <strain evidence="8 9">MA101b</strain>
    </source>
</reference>
<evidence type="ECO:0000313" key="9">
    <source>
        <dbReference type="Proteomes" id="UP000244189"/>
    </source>
</evidence>
<organism evidence="8 9">
    <name type="scientific">Sphingomonas aurantiaca</name>
    <dbReference type="NCBI Taxonomy" id="185949"/>
    <lineage>
        <taxon>Bacteria</taxon>
        <taxon>Pseudomonadati</taxon>
        <taxon>Pseudomonadota</taxon>
        <taxon>Alphaproteobacteria</taxon>
        <taxon>Sphingomonadales</taxon>
        <taxon>Sphingomonadaceae</taxon>
        <taxon>Sphingomonas</taxon>
    </lineage>
</organism>
<evidence type="ECO:0000256" key="2">
    <source>
        <dbReference type="ARBA" id="ARBA00022603"/>
    </source>
</evidence>